<comment type="subcellular location">
    <subcellularLocation>
        <location evidence="1 7">Cell inner membrane</location>
        <topology evidence="1 7">Multi-pass membrane protein</topology>
    </subcellularLocation>
</comment>
<keyword evidence="3 7" id="KW-0997">Cell inner membrane</keyword>
<dbReference type="InterPro" id="IPR004681">
    <property type="entry name" value="TRAP_DctM"/>
</dbReference>
<protein>
    <recommendedName>
        <fullName evidence="7">TRAP transporter large permease protein</fullName>
    </recommendedName>
</protein>
<dbReference type="NCBIfam" id="TIGR00786">
    <property type="entry name" value="dctM"/>
    <property type="match status" value="1"/>
</dbReference>
<proteinExistence type="inferred from homology"/>
<evidence type="ECO:0000256" key="6">
    <source>
        <dbReference type="ARBA" id="ARBA00023136"/>
    </source>
</evidence>
<feature type="transmembrane region" description="Helical" evidence="7">
    <location>
        <begin position="165"/>
        <end position="191"/>
    </location>
</feature>
<dbReference type="PATRIC" id="fig|1486262.3.peg.718"/>
<feature type="transmembrane region" description="Helical" evidence="7">
    <location>
        <begin position="358"/>
        <end position="384"/>
    </location>
</feature>
<evidence type="ECO:0000313" key="10">
    <source>
        <dbReference type="Proteomes" id="UP000032611"/>
    </source>
</evidence>
<dbReference type="EMBL" id="CP010803">
    <property type="protein sequence ID" value="AJY44966.1"/>
    <property type="molecule type" value="Genomic_DNA"/>
</dbReference>
<dbReference type="AlphaFoldDB" id="A0A0D5LLE2"/>
<dbReference type="OrthoDB" id="9790209at2"/>
<sequence length="426" mass="44581">MSLAFGGFALLIFSGMPIVLALGVAALVTIVAFTDVPLTIIAQRVYGGVNSFPLMAIPFFVAAGLIMEAGGIARRFVELATALVGWITGSLFMVAIVTGTGLAAISGSGSADTAAISSILVPEMKKRRYNVDMAVSIIAASGSMASIIPPSIVMVVIAITSNQSIGAMFLGGIGPGILISASLLVGAWLYARNGGETYRDAEPFSLKRLWTVFVDAVPALFVPIIIVGGIVGGVFTATEAACIAVFVTLGISCFIYRELKLSELGPLILRTVSLSAAVLIIVSTASIFSWIIASLGVTRALDAWLRDVAASPFAFLLIVNLLLLVVGMFMESISAILILLPVLMPIAIGYGIDPVQFGVLTALNLSIGLITPPYGICLYVASMVAGRRIEQAASKVWLPLIPMIIVLLLTAFVPAVTLFLPNLVYR</sequence>
<keyword evidence="5 7" id="KW-1133">Transmembrane helix</keyword>
<feature type="transmembrane region" description="Helical" evidence="7">
    <location>
        <begin position="304"/>
        <end position="326"/>
    </location>
</feature>
<feature type="transmembrane region" description="Helical" evidence="7">
    <location>
        <begin position="212"/>
        <end position="231"/>
    </location>
</feature>
<evidence type="ECO:0000256" key="5">
    <source>
        <dbReference type="ARBA" id="ARBA00022989"/>
    </source>
</evidence>
<dbReference type="InterPro" id="IPR010656">
    <property type="entry name" value="DctM"/>
</dbReference>
<feature type="transmembrane region" description="Helical" evidence="7">
    <location>
        <begin position="396"/>
        <end position="420"/>
    </location>
</feature>
<comment type="function">
    <text evidence="7">Part of the tripartite ATP-independent periplasmic (TRAP) transport system.</text>
</comment>
<name>A0A0D5LLE2_MAREN</name>
<keyword evidence="6 7" id="KW-0472">Membrane</keyword>
<keyword evidence="7" id="KW-0813">Transport</keyword>
<evidence type="ECO:0000313" key="9">
    <source>
        <dbReference type="EMBL" id="AJY44966.1"/>
    </source>
</evidence>
<feature type="transmembrane region" description="Helical" evidence="7">
    <location>
        <begin position="45"/>
        <end position="67"/>
    </location>
</feature>
<feature type="transmembrane region" description="Helical" evidence="7">
    <location>
        <begin position="133"/>
        <end position="159"/>
    </location>
</feature>
<dbReference type="STRING" id="1486262.TM49_03525"/>
<organism evidence="9 10">
    <name type="scientific">Martelella endophytica</name>
    <dbReference type="NCBI Taxonomy" id="1486262"/>
    <lineage>
        <taxon>Bacteria</taxon>
        <taxon>Pseudomonadati</taxon>
        <taxon>Pseudomonadota</taxon>
        <taxon>Alphaproteobacteria</taxon>
        <taxon>Hyphomicrobiales</taxon>
        <taxon>Aurantimonadaceae</taxon>
        <taxon>Martelella</taxon>
    </lineage>
</organism>
<comment type="subunit">
    <text evidence="7">The complex comprises the extracytoplasmic solute receptor protein and the two transmembrane proteins.</text>
</comment>
<dbReference type="HOGENOM" id="CLU_019824_4_1_5"/>
<evidence type="ECO:0000259" key="8">
    <source>
        <dbReference type="Pfam" id="PF06808"/>
    </source>
</evidence>
<dbReference type="PIRSF" id="PIRSF006066">
    <property type="entry name" value="HI0050"/>
    <property type="match status" value="1"/>
</dbReference>
<evidence type="ECO:0000256" key="7">
    <source>
        <dbReference type="RuleBase" id="RU369079"/>
    </source>
</evidence>
<comment type="similarity">
    <text evidence="7">Belongs to the TRAP transporter large permease family.</text>
</comment>
<evidence type="ECO:0000256" key="2">
    <source>
        <dbReference type="ARBA" id="ARBA00022475"/>
    </source>
</evidence>
<gene>
    <name evidence="9" type="ORF">TM49_03525</name>
</gene>
<evidence type="ECO:0000256" key="4">
    <source>
        <dbReference type="ARBA" id="ARBA00022692"/>
    </source>
</evidence>
<feature type="transmembrane region" description="Helical" evidence="7">
    <location>
        <begin position="79"/>
        <end position="97"/>
    </location>
</feature>
<keyword evidence="2" id="KW-1003">Cell membrane</keyword>
<dbReference type="PANTHER" id="PTHR33362:SF2">
    <property type="entry name" value="TRAP TRANSPORTER LARGE PERMEASE PROTEIN"/>
    <property type="match status" value="1"/>
</dbReference>
<evidence type="ECO:0000256" key="1">
    <source>
        <dbReference type="ARBA" id="ARBA00004429"/>
    </source>
</evidence>
<feature type="transmembrane region" description="Helical" evidence="7">
    <location>
        <begin position="237"/>
        <end position="256"/>
    </location>
</feature>
<dbReference type="Proteomes" id="UP000032611">
    <property type="component" value="Chromosome"/>
</dbReference>
<reference evidence="9 10" key="1">
    <citation type="journal article" date="2015" name="Genome Announc.">
        <title>Complete genome sequence of Martelella endophytica YC6887, which has antifungal activity associated with a halophyte.</title>
        <authorList>
            <person name="Khan A."/>
            <person name="Khan H."/>
            <person name="Chung E.J."/>
            <person name="Hossain M.T."/>
            <person name="Chung Y.R."/>
        </authorList>
    </citation>
    <scope>NUCLEOTIDE SEQUENCE [LARGE SCALE GENOMIC DNA]</scope>
    <source>
        <strain evidence="9">YC6887</strain>
    </source>
</reference>
<evidence type="ECO:0000256" key="3">
    <source>
        <dbReference type="ARBA" id="ARBA00022519"/>
    </source>
</evidence>
<dbReference type="GO" id="GO:0022857">
    <property type="term" value="F:transmembrane transporter activity"/>
    <property type="evidence" value="ECO:0007669"/>
    <property type="project" value="UniProtKB-UniRule"/>
</dbReference>
<feature type="transmembrane region" description="Helical" evidence="7">
    <location>
        <begin position="333"/>
        <end position="352"/>
    </location>
</feature>
<keyword evidence="10" id="KW-1185">Reference proteome</keyword>
<dbReference type="Pfam" id="PF06808">
    <property type="entry name" value="DctM"/>
    <property type="match status" value="1"/>
</dbReference>
<feature type="transmembrane region" description="Helical" evidence="7">
    <location>
        <begin position="268"/>
        <end position="292"/>
    </location>
</feature>
<dbReference type="PANTHER" id="PTHR33362">
    <property type="entry name" value="SIALIC ACID TRAP TRANSPORTER PERMEASE PROTEIN SIAT-RELATED"/>
    <property type="match status" value="1"/>
</dbReference>
<dbReference type="RefSeq" id="WP_045679556.1">
    <property type="nucleotide sequence ID" value="NZ_CP010803.1"/>
</dbReference>
<keyword evidence="4 7" id="KW-0812">Transmembrane</keyword>
<dbReference type="KEGG" id="mey:TM49_03525"/>
<accession>A0A0D5LLE2</accession>
<feature type="domain" description="TRAP C4-dicarboxylate transport system permease DctM subunit" evidence="8">
    <location>
        <begin position="5"/>
        <end position="415"/>
    </location>
</feature>
<dbReference type="GO" id="GO:0005886">
    <property type="term" value="C:plasma membrane"/>
    <property type="evidence" value="ECO:0007669"/>
    <property type="project" value="UniProtKB-SubCell"/>
</dbReference>